<name>A0A9P6L0G4_9MICR</name>
<sequence>MSRKTQWKKIFFLLLFLNFTQAEELILKIFYEKKVDKVVHELHSWFAEQVINKYNDYLRDAGIIIKMDSMVSLLDTDNTEKDIMLLSALSGSEDITERKNILKGMPGSTIFMISTPQPTEDVILNQEQPCETKLISSFSKVENVQDDTMTKFISTFRNWLGAALQGDVPNIFDPLGAERMKIFVSNVKNSKIKNKLSVCNRETGQTKSSPYSNPIDEAKLDTLKELIEEIVGKLHTAKDQDNEDKKSEDKKSEDGIELPENLDDKKLKVNDEQKYKRHQRRPKSSKKGNFIHLRRPAKLIRQKISTEKNSKEEKKPKVN</sequence>
<evidence type="ECO:0000256" key="1">
    <source>
        <dbReference type="SAM" id="MobiDB-lite"/>
    </source>
</evidence>
<dbReference type="Proteomes" id="UP000740883">
    <property type="component" value="Unassembled WGS sequence"/>
</dbReference>
<dbReference type="AlphaFoldDB" id="A0A9P6L0G4"/>
<evidence type="ECO:0000256" key="2">
    <source>
        <dbReference type="SAM" id="SignalP"/>
    </source>
</evidence>
<evidence type="ECO:0000313" key="3">
    <source>
        <dbReference type="EMBL" id="KAF9764755.1"/>
    </source>
</evidence>
<dbReference type="OrthoDB" id="10639068at2759"/>
<dbReference type="EMBL" id="SBJO01000010">
    <property type="protein sequence ID" value="KAF9764755.1"/>
    <property type="molecule type" value="Genomic_DNA"/>
</dbReference>
<organism evidence="3 4">
    <name type="scientific">Nosema granulosis</name>
    <dbReference type="NCBI Taxonomy" id="83296"/>
    <lineage>
        <taxon>Eukaryota</taxon>
        <taxon>Fungi</taxon>
        <taxon>Fungi incertae sedis</taxon>
        <taxon>Microsporidia</taxon>
        <taxon>Nosematidae</taxon>
        <taxon>Nosema</taxon>
    </lineage>
</organism>
<feature type="signal peptide" evidence="2">
    <location>
        <begin position="1"/>
        <end position="22"/>
    </location>
</feature>
<keyword evidence="2" id="KW-0732">Signal</keyword>
<reference evidence="3 4" key="1">
    <citation type="journal article" date="2020" name="Genome Biol. Evol.">
        <title>Comparative genomics of strictly vertically transmitted, feminizing microsporidia endosymbionts of amphipod crustaceans.</title>
        <authorList>
            <person name="Cormier A."/>
            <person name="Chebbi M.A."/>
            <person name="Giraud I."/>
            <person name="Wattier R."/>
            <person name="Teixeira M."/>
            <person name="Gilbert C."/>
            <person name="Rigaud T."/>
            <person name="Cordaux R."/>
        </authorList>
    </citation>
    <scope>NUCLEOTIDE SEQUENCE [LARGE SCALE GENOMIC DNA]</scope>
    <source>
        <strain evidence="3 4">Ou3-Ou53</strain>
    </source>
</reference>
<feature type="compositionally biased region" description="Basic and acidic residues" evidence="1">
    <location>
        <begin position="304"/>
        <end position="319"/>
    </location>
</feature>
<comment type="caution">
    <text evidence="3">The sequence shown here is derived from an EMBL/GenBank/DDBJ whole genome shotgun (WGS) entry which is preliminary data.</text>
</comment>
<gene>
    <name evidence="3" type="ORF">NGRA_0308</name>
</gene>
<feature type="chain" id="PRO_5040198259" evidence="2">
    <location>
        <begin position="23"/>
        <end position="319"/>
    </location>
</feature>
<accession>A0A9P6L0G4</accession>
<evidence type="ECO:0000313" key="4">
    <source>
        <dbReference type="Proteomes" id="UP000740883"/>
    </source>
</evidence>
<proteinExistence type="predicted"/>
<protein>
    <submittedName>
        <fullName evidence="3">Uncharacterized protein</fullName>
    </submittedName>
</protein>
<keyword evidence="4" id="KW-1185">Reference proteome</keyword>
<feature type="region of interest" description="Disordered" evidence="1">
    <location>
        <begin position="234"/>
        <end position="319"/>
    </location>
</feature>
<feature type="compositionally biased region" description="Basic residues" evidence="1">
    <location>
        <begin position="292"/>
        <end position="301"/>
    </location>
</feature>
<feature type="compositionally biased region" description="Basic and acidic residues" evidence="1">
    <location>
        <begin position="234"/>
        <end position="254"/>
    </location>
</feature>
<feature type="compositionally biased region" description="Basic and acidic residues" evidence="1">
    <location>
        <begin position="262"/>
        <end position="274"/>
    </location>
</feature>
<feature type="compositionally biased region" description="Basic residues" evidence="1">
    <location>
        <begin position="275"/>
        <end position="286"/>
    </location>
</feature>